<accession>A0ABP6Q1M7</accession>
<evidence type="ECO:0000313" key="2">
    <source>
        <dbReference type="EMBL" id="GAA3199996.1"/>
    </source>
</evidence>
<keyword evidence="1" id="KW-0812">Transmembrane</keyword>
<dbReference type="Pfam" id="PF14030">
    <property type="entry name" value="DUF4245"/>
    <property type="match status" value="1"/>
</dbReference>
<dbReference type="RefSeq" id="WP_344823139.1">
    <property type="nucleotide sequence ID" value="NZ_BAAAUV010000003.1"/>
</dbReference>
<evidence type="ECO:0000256" key="1">
    <source>
        <dbReference type="SAM" id="Phobius"/>
    </source>
</evidence>
<dbReference type="EMBL" id="BAAAUV010000003">
    <property type="protein sequence ID" value="GAA3199996.1"/>
    <property type="molecule type" value="Genomic_DNA"/>
</dbReference>
<organism evidence="2 3">
    <name type="scientific">Actinocorallia longicatena</name>
    <dbReference type="NCBI Taxonomy" id="111803"/>
    <lineage>
        <taxon>Bacteria</taxon>
        <taxon>Bacillati</taxon>
        <taxon>Actinomycetota</taxon>
        <taxon>Actinomycetes</taxon>
        <taxon>Streptosporangiales</taxon>
        <taxon>Thermomonosporaceae</taxon>
        <taxon>Actinocorallia</taxon>
    </lineage>
</organism>
<sequence>MTGTQTPRRETRVVSEGFVKRLTAGPGQFFLAIGACLLLVLAVFLITPRNESGDLRPAINYSWDAKAIARNAPYQAWAPENLPEAWRATSSRLTGLNSEPNEAGKKIVSWHLTFLTPTEKLASFEQSNERADTPSGFVRRMTNVYQSSPQQAIGTQTINGASWDKFRNEDKKQNSLVRRMPDLTLIVTGVTDWDELTVLASSLVAQPQAK</sequence>
<protein>
    <recommendedName>
        <fullName evidence="4">DUF4245 domain-containing protein</fullName>
    </recommendedName>
</protein>
<name>A0ABP6Q1M7_9ACTN</name>
<keyword evidence="1" id="KW-0472">Membrane</keyword>
<evidence type="ECO:0000313" key="3">
    <source>
        <dbReference type="Proteomes" id="UP001501237"/>
    </source>
</evidence>
<dbReference type="InterPro" id="IPR025339">
    <property type="entry name" value="DUF4245"/>
</dbReference>
<comment type="caution">
    <text evidence="2">The sequence shown here is derived from an EMBL/GenBank/DDBJ whole genome shotgun (WGS) entry which is preliminary data.</text>
</comment>
<gene>
    <name evidence="2" type="ORF">GCM10010468_12420</name>
</gene>
<keyword evidence="1" id="KW-1133">Transmembrane helix</keyword>
<keyword evidence="3" id="KW-1185">Reference proteome</keyword>
<dbReference type="Proteomes" id="UP001501237">
    <property type="component" value="Unassembled WGS sequence"/>
</dbReference>
<evidence type="ECO:0008006" key="4">
    <source>
        <dbReference type="Google" id="ProtNLM"/>
    </source>
</evidence>
<feature type="transmembrane region" description="Helical" evidence="1">
    <location>
        <begin position="29"/>
        <end position="47"/>
    </location>
</feature>
<proteinExistence type="predicted"/>
<reference evidence="3" key="1">
    <citation type="journal article" date="2019" name="Int. J. Syst. Evol. Microbiol.">
        <title>The Global Catalogue of Microorganisms (GCM) 10K type strain sequencing project: providing services to taxonomists for standard genome sequencing and annotation.</title>
        <authorList>
            <consortium name="The Broad Institute Genomics Platform"/>
            <consortium name="The Broad Institute Genome Sequencing Center for Infectious Disease"/>
            <person name="Wu L."/>
            <person name="Ma J."/>
        </authorList>
    </citation>
    <scope>NUCLEOTIDE SEQUENCE [LARGE SCALE GENOMIC DNA]</scope>
    <source>
        <strain evidence="3">JCM 9377</strain>
    </source>
</reference>